<gene>
    <name evidence="2" type="ORF">BaRGS_00032473</name>
</gene>
<feature type="compositionally biased region" description="Gly residues" evidence="1">
    <location>
        <begin position="46"/>
        <end position="61"/>
    </location>
</feature>
<sequence length="210" mass="22842">VAVLTSKHRAVFELGCREPWAGGAPEGMARVILVAEEKRVEREGGRGGTGGGINSREGGGVPKQAPPRSRGNVEKRYGGDTCQHINEKPWTCVNVSAEVWSPVADSSAWPLPCHTCPWGPGHGENCTCFTLQPSARDGGRRSGCERGPKDCVKMLTPGGFPARTYSMSVGKLRAKGKRNITRREQEKRRERKRRVTDSESGNLMVCEGEI</sequence>
<comment type="caution">
    <text evidence="2">The sequence shown here is derived from an EMBL/GenBank/DDBJ whole genome shotgun (WGS) entry which is preliminary data.</text>
</comment>
<evidence type="ECO:0000313" key="3">
    <source>
        <dbReference type="Proteomes" id="UP001519460"/>
    </source>
</evidence>
<name>A0ABD0JNQ7_9CAEN</name>
<keyword evidence="3" id="KW-1185">Reference proteome</keyword>
<reference evidence="2 3" key="1">
    <citation type="journal article" date="2023" name="Sci. Data">
        <title>Genome assembly of the Korean intertidal mud-creeper Batillaria attramentaria.</title>
        <authorList>
            <person name="Patra A.K."/>
            <person name="Ho P.T."/>
            <person name="Jun S."/>
            <person name="Lee S.J."/>
            <person name="Kim Y."/>
            <person name="Won Y.J."/>
        </authorList>
    </citation>
    <scope>NUCLEOTIDE SEQUENCE [LARGE SCALE GENOMIC DNA]</scope>
    <source>
        <strain evidence="2">Wonlab-2016</strain>
    </source>
</reference>
<dbReference type="AlphaFoldDB" id="A0ABD0JNQ7"/>
<feature type="region of interest" description="Disordered" evidence="1">
    <location>
        <begin position="40"/>
        <end position="76"/>
    </location>
</feature>
<feature type="non-terminal residue" evidence="2">
    <location>
        <position position="1"/>
    </location>
</feature>
<dbReference type="Proteomes" id="UP001519460">
    <property type="component" value="Unassembled WGS sequence"/>
</dbReference>
<feature type="region of interest" description="Disordered" evidence="1">
    <location>
        <begin position="176"/>
        <end position="210"/>
    </location>
</feature>
<organism evidence="2 3">
    <name type="scientific">Batillaria attramentaria</name>
    <dbReference type="NCBI Taxonomy" id="370345"/>
    <lineage>
        <taxon>Eukaryota</taxon>
        <taxon>Metazoa</taxon>
        <taxon>Spiralia</taxon>
        <taxon>Lophotrochozoa</taxon>
        <taxon>Mollusca</taxon>
        <taxon>Gastropoda</taxon>
        <taxon>Caenogastropoda</taxon>
        <taxon>Sorbeoconcha</taxon>
        <taxon>Cerithioidea</taxon>
        <taxon>Batillariidae</taxon>
        <taxon>Batillaria</taxon>
    </lineage>
</organism>
<dbReference type="EMBL" id="JACVVK020000380">
    <property type="protein sequence ID" value="KAK7476280.1"/>
    <property type="molecule type" value="Genomic_DNA"/>
</dbReference>
<evidence type="ECO:0000256" key="1">
    <source>
        <dbReference type="SAM" id="MobiDB-lite"/>
    </source>
</evidence>
<proteinExistence type="predicted"/>
<protein>
    <submittedName>
        <fullName evidence="2">Uncharacterized protein</fullName>
    </submittedName>
</protein>
<evidence type="ECO:0000313" key="2">
    <source>
        <dbReference type="EMBL" id="KAK7476280.1"/>
    </source>
</evidence>
<accession>A0ABD0JNQ7</accession>